<dbReference type="EMBL" id="JBBWRZ010000002">
    <property type="protein sequence ID" value="KAK8243533.1"/>
    <property type="molecule type" value="Genomic_DNA"/>
</dbReference>
<dbReference type="CDD" id="cd20335">
    <property type="entry name" value="BRcat_RBR"/>
    <property type="match status" value="1"/>
</dbReference>
<evidence type="ECO:0000313" key="14">
    <source>
        <dbReference type="Proteomes" id="UP001492380"/>
    </source>
</evidence>
<proteinExistence type="predicted"/>
<protein>
    <recommendedName>
        <fullName evidence="2">RBR-type E3 ubiquitin transferase</fullName>
        <ecNumber evidence="2">2.3.2.31</ecNumber>
    </recommendedName>
</protein>
<gene>
    <name evidence="13" type="ORF">HDK90DRAFT_125739</name>
</gene>
<dbReference type="InterPro" id="IPR017907">
    <property type="entry name" value="Znf_RING_CS"/>
</dbReference>
<feature type="compositionally biased region" description="Basic and acidic residues" evidence="10">
    <location>
        <begin position="80"/>
        <end position="103"/>
    </location>
</feature>
<organism evidence="13 14">
    <name type="scientific">Phyllosticta capitalensis</name>
    <dbReference type="NCBI Taxonomy" id="121624"/>
    <lineage>
        <taxon>Eukaryota</taxon>
        <taxon>Fungi</taxon>
        <taxon>Dikarya</taxon>
        <taxon>Ascomycota</taxon>
        <taxon>Pezizomycotina</taxon>
        <taxon>Dothideomycetes</taxon>
        <taxon>Dothideomycetes incertae sedis</taxon>
        <taxon>Botryosphaeriales</taxon>
        <taxon>Phyllostictaceae</taxon>
        <taxon>Phyllosticta</taxon>
    </lineage>
</organism>
<reference evidence="13 14" key="1">
    <citation type="submission" date="2024-04" db="EMBL/GenBank/DDBJ databases">
        <title>Phyllosticta paracitricarpa is synonymous to the EU quarantine fungus P. citricarpa based on phylogenomic analyses.</title>
        <authorList>
            <consortium name="Lawrence Berkeley National Laboratory"/>
            <person name="Van Ingen-Buijs V.A."/>
            <person name="Van Westerhoven A.C."/>
            <person name="Haridas S."/>
            <person name="Skiadas P."/>
            <person name="Martin F."/>
            <person name="Groenewald J.Z."/>
            <person name="Crous P.W."/>
            <person name="Seidl M.F."/>
        </authorList>
    </citation>
    <scope>NUCLEOTIDE SEQUENCE [LARGE SCALE GENOMIC DNA]</scope>
    <source>
        <strain evidence="13 14">CBS 123374</strain>
    </source>
</reference>
<sequence length="391" mass="44532">MEPLSPTHRSHLSLSLLPTVSAKQLPGGFFNQGLETQSNKAIAMASAAILTAWKRWNPMGLLRQLFSKENKKLSNAAPSKRLDSRKERQVDESKQLAKSREAPDSSPSDAVAKSRRGASRDISNKRRSDWQCAACLEPTGNSARVPCGHDYCPACINRFFLSAVKDETLYPPRCCSIEIPLVAVTGLLSHQTVESFKEKAPEWLTQDRTYCSQALCSTWIPPNNIQSDIGTCPSCRAQTCTLCKAEAHHDEDCPSDEGAQKLIKLAKKKKWQRCYQCRRLIELTRGCNHMTCVCRAEWCYLCRAPWGTCECRPTNERNLWQRAEGGDLARLYRRFNQIMRRMEEIQHPEDEIQLARPSRQVGQPMEELEVVSFEIRRAVWRFRGRTDTGER</sequence>
<dbReference type="PROSITE" id="PS00518">
    <property type="entry name" value="ZF_RING_1"/>
    <property type="match status" value="1"/>
</dbReference>
<keyword evidence="7" id="KW-0833">Ubl conjugation pathway</keyword>
<evidence type="ECO:0000259" key="11">
    <source>
        <dbReference type="PROSITE" id="PS50089"/>
    </source>
</evidence>
<evidence type="ECO:0000256" key="4">
    <source>
        <dbReference type="ARBA" id="ARBA00022723"/>
    </source>
</evidence>
<evidence type="ECO:0000256" key="7">
    <source>
        <dbReference type="ARBA" id="ARBA00022786"/>
    </source>
</evidence>
<evidence type="ECO:0000256" key="6">
    <source>
        <dbReference type="ARBA" id="ARBA00022771"/>
    </source>
</evidence>
<dbReference type="Proteomes" id="UP001492380">
    <property type="component" value="Unassembled WGS sequence"/>
</dbReference>
<evidence type="ECO:0000313" key="13">
    <source>
        <dbReference type="EMBL" id="KAK8243533.1"/>
    </source>
</evidence>
<evidence type="ECO:0000259" key="12">
    <source>
        <dbReference type="PROSITE" id="PS51873"/>
    </source>
</evidence>
<keyword evidence="3" id="KW-0808">Transferase</keyword>
<evidence type="ECO:0000256" key="3">
    <source>
        <dbReference type="ARBA" id="ARBA00022679"/>
    </source>
</evidence>
<dbReference type="PROSITE" id="PS51873">
    <property type="entry name" value="TRIAD"/>
    <property type="match status" value="1"/>
</dbReference>
<keyword evidence="8" id="KW-0862">Zinc</keyword>
<dbReference type="CDD" id="cd22584">
    <property type="entry name" value="Rcat_RBR_unk"/>
    <property type="match status" value="1"/>
</dbReference>
<dbReference type="SUPFAM" id="SSF57850">
    <property type="entry name" value="RING/U-box"/>
    <property type="match status" value="3"/>
</dbReference>
<dbReference type="PROSITE" id="PS50089">
    <property type="entry name" value="ZF_RING_2"/>
    <property type="match status" value="1"/>
</dbReference>
<dbReference type="Gene3D" id="1.20.120.1750">
    <property type="match status" value="1"/>
</dbReference>
<dbReference type="InterPro" id="IPR013083">
    <property type="entry name" value="Znf_RING/FYVE/PHD"/>
</dbReference>
<feature type="region of interest" description="Disordered" evidence="10">
    <location>
        <begin position="73"/>
        <end position="122"/>
    </location>
</feature>
<evidence type="ECO:0000256" key="8">
    <source>
        <dbReference type="ARBA" id="ARBA00022833"/>
    </source>
</evidence>
<dbReference type="PANTHER" id="PTHR11685">
    <property type="entry name" value="RBR FAMILY RING FINGER AND IBR DOMAIN-CONTAINING"/>
    <property type="match status" value="1"/>
</dbReference>
<evidence type="ECO:0000256" key="5">
    <source>
        <dbReference type="ARBA" id="ARBA00022737"/>
    </source>
</evidence>
<name>A0ABR1YXY0_9PEZI</name>
<dbReference type="InterPro" id="IPR001841">
    <property type="entry name" value="Znf_RING"/>
</dbReference>
<evidence type="ECO:0000256" key="2">
    <source>
        <dbReference type="ARBA" id="ARBA00012251"/>
    </source>
</evidence>
<evidence type="ECO:0000256" key="10">
    <source>
        <dbReference type="SAM" id="MobiDB-lite"/>
    </source>
</evidence>
<keyword evidence="5" id="KW-0677">Repeat</keyword>
<dbReference type="EC" id="2.3.2.31" evidence="2"/>
<feature type="domain" description="RING-type" evidence="11">
    <location>
        <begin position="132"/>
        <end position="174"/>
    </location>
</feature>
<keyword evidence="4" id="KW-0479">Metal-binding</keyword>
<dbReference type="InterPro" id="IPR002867">
    <property type="entry name" value="IBR_dom"/>
</dbReference>
<comment type="catalytic activity">
    <reaction evidence="1">
        <text>[E2 ubiquitin-conjugating enzyme]-S-ubiquitinyl-L-cysteine + [acceptor protein]-L-lysine = [E2 ubiquitin-conjugating enzyme]-L-cysteine + [acceptor protein]-N(6)-ubiquitinyl-L-lysine.</text>
        <dbReference type="EC" id="2.3.2.31"/>
    </reaction>
</comment>
<keyword evidence="14" id="KW-1185">Reference proteome</keyword>
<feature type="domain" description="RING-type" evidence="12">
    <location>
        <begin position="128"/>
        <end position="323"/>
    </location>
</feature>
<dbReference type="InterPro" id="IPR031127">
    <property type="entry name" value="E3_UB_ligase_RBR"/>
</dbReference>
<accession>A0ABR1YXY0</accession>
<dbReference type="InterPro" id="IPR044066">
    <property type="entry name" value="TRIAD_supradom"/>
</dbReference>
<evidence type="ECO:0000256" key="9">
    <source>
        <dbReference type="PROSITE-ProRule" id="PRU00175"/>
    </source>
</evidence>
<comment type="caution">
    <text evidence="13">The sequence shown here is derived from an EMBL/GenBank/DDBJ whole genome shotgun (WGS) entry which is preliminary data.</text>
</comment>
<keyword evidence="6 9" id="KW-0863">Zinc-finger</keyword>
<dbReference type="Gene3D" id="3.30.40.10">
    <property type="entry name" value="Zinc/RING finger domain, C3HC4 (zinc finger)"/>
    <property type="match status" value="1"/>
</dbReference>
<evidence type="ECO:0000256" key="1">
    <source>
        <dbReference type="ARBA" id="ARBA00001798"/>
    </source>
</evidence>
<dbReference type="Pfam" id="PF01485">
    <property type="entry name" value="IBR"/>
    <property type="match status" value="1"/>
</dbReference>